<dbReference type="EMBL" id="JBBEST010000004">
    <property type="protein sequence ID" value="MFM1347314.1"/>
    <property type="molecule type" value="Genomic_DNA"/>
</dbReference>
<evidence type="ECO:0000313" key="3">
    <source>
        <dbReference type="Proteomes" id="UP001629523"/>
    </source>
</evidence>
<evidence type="ECO:0000313" key="2">
    <source>
        <dbReference type="EMBL" id="MFM1347314.1"/>
    </source>
</evidence>
<dbReference type="InterPro" id="IPR058979">
    <property type="entry name" value="LysC-like"/>
</dbReference>
<dbReference type="PROSITE" id="PS51257">
    <property type="entry name" value="PROKAR_LIPOPROTEIN"/>
    <property type="match status" value="1"/>
</dbReference>
<feature type="signal peptide" evidence="1">
    <location>
        <begin position="1"/>
        <end position="24"/>
    </location>
</feature>
<organism evidence="2 3">
    <name type="scientific">Yersinia proxima</name>
    <dbReference type="NCBI Taxonomy" id="2890316"/>
    <lineage>
        <taxon>Bacteria</taxon>
        <taxon>Pseudomonadati</taxon>
        <taxon>Pseudomonadota</taxon>
        <taxon>Gammaproteobacteria</taxon>
        <taxon>Enterobacterales</taxon>
        <taxon>Yersiniaceae</taxon>
        <taxon>Yersinia</taxon>
    </lineage>
</organism>
<keyword evidence="1" id="KW-0732">Signal</keyword>
<accession>A0ABW9EZK3</accession>
<reference evidence="2 3" key="1">
    <citation type="journal article" date="2024" name="Infect. Genet. Evol.">
        <title>Characteristics and comparative genome analysis of Yersinia enterocolitica and related species associated with human infections in Switzerland 2019-2023.</title>
        <authorList>
            <person name="Stevens M.J.A."/>
            <person name="Horlbog J.A."/>
            <person name="Diethelm A."/>
            <person name="Stephan R."/>
            <person name="Nuesch-Inderbinen M."/>
        </authorList>
    </citation>
    <scope>NUCLEOTIDE SEQUENCE [LARGE SCALE GENOMIC DNA]</scope>
    <source>
        <strain evidence="2 3">N20-0302</strain>
    </source>
</reference>
<gene>
    <name evidence="2" type="primary">lysC</name>
    <name evidence="2" type="ORF">WFP14_12175</name>
</gene>
<comment type="caution">
    <text evidence="2">The sequence shown here is derived from an EMBL/GenBank/DDBJ whole genome shotgun (WGS) entry which is preliminary data.</text>
</comment>
<dbReference type="InterPro" id="IPR047737">
    <property type="entry name" value="LysC"/>
</dbReference>
<dbReference type="NCBIfam" id="NF038368">
    <property type="entry name" value="P2_Rz1"/>
    <property type="match status" value="1"/>
</dbReference>
<proteinExistence type="predicted"/>
<evidence type="ECO:0000256" key="1">
    <source>
        <dbReference type="SAM" id="SignalP"/>
    </source>
</evidence>
<dbReference type="Proteomes" id="UP001629523">
    <property type="component" value="Unassembled WGS sequence"/>
</dbReference>
<keyword evidence="3" id="KW-1185">Reference proteome</keyword>
<dbReference type="Pfam" id="PF23793">
    <property type="entry name" value="LysC"/>
    <property type="match status" value="1"/>
</dbReference>
<name>A0ABW9EZK3_9GAMM</name>
<feature type="chain" id="PRO_5047346422" evidence="1">
    <location>
        <begin position="25"/>
        <end position="89"/>
    </location>
</feature>
<sequence length="89" mass="9157">MKMKRYAAGLILPCLMILSGCVSGLPSPGPQITVNGCPKVTACLFPAASPLTNGDLSDDIDQLEAALHACAAQVDMVLACQQGTPNVKT</sequence>
<protein>
    <submittedName>
        <fullName evidence="2">Rz1-like lysis system protein LysC</fullName>
    </submittedName>
</protein>